<accession>A0A6G3XAD8</accession>
<evidence type="ECO:0000259" key="3">
    <source>
        <dbReference type="Pfam" id="PF21922"/>
    </source>
</evidence>
<dbReference type="GO" id="GO:0071555">
    <property type="term" value="P:cell wall organization"/>
    <property type="evidence" value="ECO:0007669"/>
    <property type="project" value="TreeGrafter"/>
</dbReference>
<feature type="non-terminal residue" evidence="4">
    <location>
        <position position="1"/>
    </location>
</feature>
<evidence type="ECO:0000313" key="4">
    <source>
        <dbReference type="EMBL" id="NEE14627.1"/>
    </source>
</evidence>
<sequence>VWKQIKDLKSVFAEKAYEDKLKGGPGANVLAGVLQVPTTKRVYPNGDLAAGILGFVSADGKGGGGLESQLNKELAGEDGKIRYAQAGGRRVPTAGGSEIPAVPGSDIELTIDRDIQWA</sequence>
<evidence type="ECO:0000256" key="1">
    <source>
        <dbReference type="ARBA" id="ARBA00004370"/>
    </source>
</evidence>
<comment type="subcellular location">
    <subcellularLocation>
        <location evidence="1">Membrane</location>
    </subcellularLocation>
</comment>
<proteinExistence type="predicted"/>
<name>A0A6G3XAD8_9ACTN</name>
<dbReference type="GO" id="GO:0005886">
    <property type="term" value="C:plasma membrane"/>
    <property type="evidence" value="ECO:0007669"/>
    <property type="project" value="TreeGrafter"/>
</dbReference>
<organism evidence="4">
    <name type="scientific">Streptomyces sp. SID7499</name>
    <dbReference type="NCBI Taxonomy" id="2706086"/>
    <lineage>
        <taxon>Bacteria</taxon>
        <taxon>Bacillati</taxon>
        <taxon>Actinomycetota</taxon>
        <taxon>Actinomycetes</taxon>
        <taxon>Kitasatosporales</taxon>
        <taxon>Streptomycetaceae</taxon>
        <taxon>Streptomyces</taxon>
    </lineage>
</organism>
<dbReference type="InterPro" id="IPR036138">
    <property type="entry name" value="PBP_dimer_sf"/>
</dbReference>
<dbReference type="AlphaFoldDB" id="A0A6G3XAD8"/>
<keyword evidence="4" id="KW-0131">Cell cycle</keyword>
<feature type="non-terminal residue" evidence="4">
    <location>
        <position position="118"/>
    </location>
</feature>
<keyword evidence="2" id="KW-0472">Membrane</keyword>
<gene>
    <name evidence="4" type="ORF">G3M58_50190</name>
</gene>
<evidence type="ECO:0000256" key="2">
    <source>
        <dbReference type="ARBA" id="ARBA00023136"/>
    </source>
</evidence>
<dbReference type="Gene3D" id="3.90.1310.10">
    <property type="entry name" value="Penicillin-binding protein 2a (Domain 2)"/>
    <property type="match status" value="1"/>
</dbReference>
<dbReference type="Pfam" id="PF21922">
    <property type="entry name" value="PBP_dimer_2"/>
    <property type="match status" value="1"/>
</dbReference>
<feature type="domain" description="Penicillin binding protein A dimerisation" evidence="3">
    <location>
        <begin position="40"/>
        <end position="83"/>
    </location>
</feature>
<dbReference type="GO" id="GO:0051301">
    <property type="term" value="P:cell division"/>
    <property type="evidence" value="ECO:0007669"/>
    <property type="project" value="UniProtKB-KW"/>
</dbReference>
<keyword evidence="4" id="KW-0132">Cell division</keyword>
<dbReference type="EMBL" id="JAAGMN010005194">
    <property type="protein sequence ID" value="NEE14627.1"/>
    <property type="molecule type" value="Genomic_DNA"/>
</dbReference>
<reference evidence="4" key="1">
    <citation type="submission" date="2020-01" db="EMBL/GenBank/DDBJ databases">
        <title>Insect and environment-associated Actinomycetes.</title>
        <authorList>
            <person name="Currrie C."/>
            <person name="Chevrette M."/>
            <person name="Carlson C."/>
            <person name="Stubbendieck R."/>
            <person name="Wendt-Pienkowski E."/>
        </authorList>
    </citation>
    <scope>NUCLEOTIDE SEQUENCE</scope>
    <source>
        <strain evidence="4">SID7499</strain>
    </source>
</reference>
<dbReference type="GO" id="GO:0008658">
    <property type="term" value="F:penicillin binding"/>
    <property type="evidence" value="ECO:0007669"/>
    <property type="project" value="InterPro"/>
</dbReference>
<dbReference type="PANTHER" id="PTHR30627">
    <property type="entry name" value="PEPTIDOGLYCAN D,D-TRANSPEPTIDASE"/>
    <property type="match status" value="1"/>
</dbReference>
<dbReference type="InterPro" id="IPR050515">
    <property type="entry name" value="Beta-lactam/transpept"/>
</dbReference>
<protein>
    <submittedName>
        <fullName evidence="4">Cell division protein</fullName>
    </submittedName>
</protein>
<comment type="caution">
    <text evidence="4">The sequence shown here is derived from an EMBL/GenBank/DDBJ whole genome shotgun (WGS) entry which is preliminary data.</text>
</comment>
<dbReference type="SUPFAM" id="SSF56519">
    <property type="entry name" value="Penicillin binding protein dimerisation domain"/>
    <property type="match status" value="1"/>
</dbReference>
<dbReference type="PANTHER" id="PTHR30627:SF1">
    <property type="entry name" value="PEPTIDOGLYCAN D,D-TRANSPEPTIDASE FTSI"/>
    <property type="match status" value="1"/>
</dbReference>
<dbReference type="InterPro" id="IPR054120">
    <property type="entry name" value="PBPA_dimer"/>
</dbReference>